<sequence length="628" mass="71279" precursor="true">MAGCLTAVCAFSLSTTTSFAQDDVGLKAIFRDAVLNEPPWGIRGEDFSGLSESWGEWSDKTQELLEKLYGFEPLTIEQQEQLLAELNEQLDLTYPAFQSEEELANQDLLVDLEGKIARRIAIYEATLELLKKSSDQSKDLQPVLAQLFQSLERYESDDRDVDIKLNDEAPETVPQLISTLEGMSSNSSSLVDKIRINYYNFNVRTFVSEPFADFAFYECRRECGPICDCILGARVTGTQRTKSGVYIDFLPSDDSAKFAIRINGNTRSNTRGVTDQATVLTTGNHYFTGKKELEYDGNVFSYYRASLGVNANNHVRSAYLNRRGLIAKLIGDKIAYEKAVDKMPESERIAAYKLRKRVLPKFNQEIEDSFNDMNKENKKRRKRMAAEGIAPNEVLARTDDDELRTAERLMNEGQLGADRASTAFNSPTGMTLHVHESWVNNALAIDTIDLEPGQALPFPEFSQQLAEKFRRAFDITKEREPAEDSGDDVIIYDVDPLHVQFEGGLIKVILRIGLKSEDRENPIAIRRVEIPIEYVLEEDQIRLQISETRDVYSKPLDTSDPNYRRGEDPVIANKIKERFQERLAEETFDRHILFEADEENGKKVPVTIASLHTVNGWMVVVVEPDERE</sequence>
<organism evidence="2 3">
    <name type="scientific">Rubinisphaera italica</name>
    <dbReference type="NCBI Taxonomy" id="2527969"/>
    <lineage>
        <taxon>Bacteria</taxon>
        <taxon>Pseudomonadati</taxon>
        <taxon>Planctomycetota</taxon>
        <taxon>Planctomycetia</taxon>
        <taxon>Planctomycetales</taxon>
        <taxon>Planctomycetaceae</taxon>
        <taxon>Rubinisphaera</taxon>
    </lineage>
</organism>
<dbReference type="EMBL" id="SJPG01000001">
    <property type="protein sequence ID" value="TWT59884.1"/>
    <property type="molecule type" value="Genomic_DNA"/>
</dbReference>
<feature type="signal peptide" evidence="1">
    <location>
        <begin position="1"/>
        <end position="20"/>
    </location>
</feature>
<gene>
    <name evidence="2" type="ORF">Pan54_05950</name>
</gene>
<dbReference type="AlphaFoldDB" id="A0A5C5XAP7"/>
<protein>
    <submittedName>
        <fullName evidence="2">Uncharacterized protein</fullName>
    </submittedName>
</protein>
<name>A0A5C5XAP7_9PLAN</name>
<feature type="chain" id="PRO_5023102989" evidence="1">
    <location>
        <begin position="21"/>
        <end position="628"/>
    </location>
</feature>
<accession>A0A5C5XAP7</accession>
<proteinExistence type="predicted"/>
<evidence type="ECO:0000313" key="2">
    <source>
        <dbReference type="EMBL" id="TWT59884.1"/>
    </source>
</evidence>
<dbReference type="Proteomes" id="UP000316095">
    <property type="component" value="Unassembled WGS sequence"/>
</dbReference>
<evidence type="ECO:0000256" key="1">
    <source>
        <dbReference type="SAM" id="SignalP"/>
    </source>
</evidence>
<keyword evidence="1" id="KW-0732">Signal</keyword>
<keyword evidence="3" id="KW-1185">Reference proteome</keyword>
<comment type="caution">
    <text evidence="2">The sequence shown here is derived from an EMBL/GenBank/DDBJ whole genome shotgun (WGS) entry which is preliminary data.</text>
</comment>
<evidence type="ECO:0000313" key="3">
    <source>
        <dbReference type="Proteomes" id="UP000316095"/>
    </source>
</evidence>
<reference evidence="2 3" key="1">
    <citation type="submission" date="2019-02" db="EMBL/GenBank/DDBJ databases">
        <title>Deep-cultivation of Planctomycetes and their phenomic and genomic characterization uncovers novel biology.</title>
        <authorList>
            <person name="Wiegand S."/>
            <person name="Jogler M."/>
            <person name="Boedeker C."/>
            <person name="Pinto D."/>
            <person name="Vollmers J."/>
            <person name="Rivas-Marin E."/>
            <person name="Kohn T."/>
            <person name="Peeters S.H."/>
            <person name="Heuer A."/>
            <person name="Rast P."/>
            <person name="Oberbeckmann S."/>
            <person name="Bunk B."/>
            <person name="Jeske O."/>
            <person name="Meyerdierks A."/>
            <person name="Storesund J.E."/>
            <person name="Kallscheuer N."/>
            <person name="Luecker S."/>
            <person name="Lage O.M."/>
            <person name="Pohl T."/>
            <person name="Merkel B.J."/>
            <person name="Hornburger P."/>
            <person name="Mueller R.-W."/>
            <person name="Bruemmer F."/>
            <person name="Labrenz M."/>
            <person name="Spormann A.M."/>
            <person name="Op Den Camp H."/>
            <person name="Overmann J."/>
            <person name="Amann R."/>
            <person name="Jetten M.S.M."/>
            <person name="Mascher T."/>
            <person name="Medema M.H."/>
            <person name="Devos D.P."/>
            <person name="Kaster A.-K."/>
            <person name="Ovreas L."/>
            <person name="Rohde M."/>
            <person name="Galperin M.Y."/>
            <person name="Jogler C."/>
        </authorList>
    </citation>
    <scope>NUCLEOTIDE SEQUENCE [LARGE SCALE GENOMIC DNA]</scope>
    <source>
        <strain evidence="2 3">Pan54</strain>
    </source>
</reference>